<keyword evidence="2" id="KW-0472">Membrane</keyword>
<evidence type="ECO:0000256" key="2">
    <source>
        <dbReference type="SAM" id="Phobius"/>
    </source>
</evidence>
<dbReference type="InterPro" id="IPR016186">
    <property type="entry name" value="C-type_lectin-like/link_sf"/>
</dbReference>
<feature type="compositionally biased region" description="Acidic residues" evidence="1">
    <location>
        <begin position="21"/>
        <end position="30"/>
    </location>
</feature>
<dbReference type="Proteomes" id="UP000054308">
    <property type="component" value="Unassembled WGS sequence"/>
</dbReference>
<feature type="region of interest" description="Disordered" evidence="1">
    <location>
        <begin position="1"/>
        <end position="84"/>
    </location>
</feature>
<name>A0A091HY51_CALAN</name>
<proteinExistence type="predicted"/>
<feature type="non-terminal residue" evidence="3">
    <location>
        <position position="1"/>
    </location>
</feature>
<keyword evidence="3" id="KW-0430">Lectin</keyword>
<feature type="transmembrane region" description="Helical" evidence="2">
    <location>
        <begin position="145"/>
        <end position="166"/>
    </location>
</feature>
<feature type="compositionally biased region" description="Basic and acidic residues" evidence="1">
    <location>
        <begin position="39"/>
        <end position="49"/>
    </location>
</feature>
<dbReference type="PANTHER" id="PTHR45710:SF26">
    <property type="entry name" value="RH26557P"/>
    <property type="match status" value="1"/>
</dbReference>
<dbReference type="PANTHER" id="PTHR45710">
    <property type="entry name" value="C-TYPE LECTIN DOMAIN-CONTAINING PROTEIN 180"/>
    <property type="match status" value="1"/>
</dbReference>
<dbReference type="Gene3D" id="3.10.100.10">
    <property type="entry name" value="Mannose-Binding Protein A, subunit A"/>
    <property type="match status" value="1"/>
</dbReference>
<keyword evidence="2" id="KW-0812">Transmembrane</keyword>
<dbReference type="AlphaFoldDB" id="A0A091HY51"/>
<accession>A0A091HY51</accession>
<dbReference type="GO" id="GO:0030246">
    <property type="term" value="F:carbohydrate binding"/>
    <property type="evidence" value="ECO:0007669"/>
    <property type="project" value="UniProtKB-KW"/>
</dbReference>
<gene>
    <name evidence="3" type="ORF">N300_01168</name>
</gene>
<reference evidence="3 4" key="1">
    <citation type="submission" date="2014-04" db="EMBL/GenBank/DDBJ databases">
        <title>Genome evolution of avian class.</title>
        <authorList>
            <person name="Zhang G."/>
            <person name="Li C."/>
        </authorList>
    </citation>
    <scope>NUCLEOTIDE SEQUENCE [LARGE SCALE GENOMIC DNA]</scope>
    <source>
        <strain evidence="3">BGI_N300</strain>
    </source>
</reference>
<evidence type="ECO:0000256" key="1">
    <source>
        <dbReference type="SAM" id="MobiDB-lite"/>
    </source>
</evidence>
<keyword evidence="4" id="KW-1185">Reference proteome</keyword>
<dbReference type="InterPro" id="IPR016187">
    <property type="entry name" value="CTDL_fold"/>
</dbReference>
<organism evidence="3 4">
    <name type="scientific">Calypte anna</name>
    <name type="common">Anna's hummingbird</name>
    <name type="synonym">Archilochus anna</name>
    <dbReference type="NCBI Taxonomy" id="9244"/>
    <lineage>
        <taxon>Eukaryota</taxon>
        <taxon>Metazoa</taxon>
        <taxon>Chordata</taxon>
        <taxon>Craniata</taxon>
        <taxon>Vertebrata</taxon>
        <taxon>Euteleostomi</taxon>
        <taxon>Archelosauria</taxon>
        <taxon>Archosauria</taxon>
        <taxon>Dinosauria</taxon>
        <taxon>Saurischia</taxon>
        <taxon>Theropoda</taxon>
        <taxon>Coelurosauria</taxon>
        <taxon>Aves</taxon>
        <taxon>Neognathae</taxon>
        <taxon>Neoaves</taxon>
        <taxon>Strisores</taxon>
        <taxon>Apodiformes</taxon>
        <taxon>Trochilidae</taxon>
        <taxon>Calypte</taxon>
    </lineage>
</organism>
<dbReference type="InterPro" id="IPR050828">
    <property type="entry name" value="C-type_lectin/matrix_domain"/>
</dbReference>
<evidence type="ECO:0000313" key="4">
    <source>
        <dbReference type="Proteomes" id="UP000054308"/>
    </source>
</evidence>
<dbReference type="STRING" id="9244.A0A091HY51"/>
<sequence>IYSVAGAMTPVGDFRPASPDSFEEDYDDVSVAELSGGLKEPKADEDLRSQKSKGGTGLYTLAGKPPSPDPSPKGDPEPSGGRGQSHRTSLTILYLLVALSFVAWALLFALAVVKYVEILEELELLRSKLSEDEALVEKNHGGFGLVWFGFCQNLLWFGFFCILFVLPASFCRSISDTRKCSAGWKTFGESCYSFSTETTSWGEAKETCADQEAHLIIIDSEQEQ</sequence>
<evidence type="ECO:0000313" key="3">
    <source>
        <dbReference type="EMBL" id="KFP01214.1"/>
    </source>
</evidence>
<dbReference type="SUPFAM" id="SSF56436">
    <property type="entry name" value="C-type lectin-like"/>
    <property type="match status" value="1"/>
</dbReference>
<protein>
    <submittedName>
        <fullName evidence="3">C-type lectin domain family 4 member A</fullName>
    </submittedName>
</protein>
<keyword evidence="2" id="KW-1133">Transmembrane helix</keyword>
<feature type="transmembrane region" description="Helical" evidence="2">
    <location>
        <begin position="92"/>
        <end position="116"/>
    </location>
</feature>
<dbReference type="EMBL" id="KL218018">
    <property type="protein sequence ID" value="KFP01214.1"/>
    <property type="molecule type" value="Genomic_DNA"/>
</dbReference>
<feature type="non-terminal residue" evidence="3">
    <location>
        <position position="224"/>
    </location>
</feature>